<comment type="caution">
    <text evidence="7">The sequence shown here is derived from an EMBL/GenBank/DDBJ whole genome shotgun (WGS) entry which is preliminary data.</text>
</comment>
<evidence type="ECO:0000256" key="4">
    <source>
        <dbReference type="ARBA" id="ARBA00023159"/>
    </source>
</evidence>
<dbReference type="NCBIfam" id="NF009888">
    <property type="entry name" value="PRK13348.1"/>
    <property type="match status" value="1"/>
</dbReference>
<keyword evidence="3" id="KW-0238">DNA-binding</keyword>
<evidence type="ECO:0000256" key="5">
    <source>
        <dbReference type="ARBA" id="ARBA00023163"/>
    </source>
</evidence>
<dbReference type="NCBIfam" id="TIGR03298">
    <property type="entry name" value="argP"/>
    <property type="match status" value="1"/>
</dbReference>
<keyword evidence="8" id="KW-1185">Reference proteome</keyword>
<dbReference type="SUPFAM" id="SSF53850">
    <property type="entry name" value="Periplasmic binding protein-like II"/>
    <property type="match status" value="1"/>
</dbReference>
<evidence type="ECO:0000259" key="6">
    <source>
        <dbReference type="PROSITE" id="PS50931"/>
    </source>
</evidence>
<dbReference type="SUPFAM" id="SSF46785">
    <property type="entry name" value="Winged helix' DNA-binding domain"/>
    <property type="match status" value="1"/>
</dbReference>
<dbReference type="NCBIfam" id="NF002964">
    <property type="entry name" value="PRK03635.1"/>
    <property type="match status" value="1"/>
</dbReference>
<name>A0A7W3PKR5_9MICO</name>
<comment type="similarity">
    <text evidence="1">Belongs to the LysR transcriptional regulatory family.</text>
</comment>
<sequence length="294" mass="31992">MNIDPSLARTLMAVLDEGTMDAAARRLHLTPSAVSQRVKAIEDHVGRVLLVRSKPARATQAGLAIVRFARQIELLSHDASAAFEASTPTSVPLAVNADSLSTWFLAPLARLASRLNVTFDLHRDDQDFTAHMLESGEVMGAVTSKAVPVAGCRLQPLGVMRYEAVAAPDYARRWLPAGFYASAFEQAPLVEFDRRDDLQRQWLFATGADPDAPPRHYVPASHDFAIAVHLGIGWGLLPQAQAQDGLRSGELVSLGGEPVDVPLYWQQWNLRSELLDAVASEIVAEGQRVLVSES</sequence>
<dbReference type="InterPro" id="IPR050176">
    <property type="entry name" value="LTTR"/>
</dbReference>
<dbReference type="PANTHER" id="PTHR30579:SF2">
    <property type="entry name" value="HTH-TYPE TRANSCRIPTIONAL REGULATOR ARGP"/>
    <property type="match status" value="1"/>
</dbReference>
<dbReference type="Gene3D" id="3.40.190.290">
    <property type="match status" value="1"/>
</dbReference>
<dbReference type="Pfam" id="PF03466">
    <property type="entry name" value="LysR_substrate"/>
    <property type="match status" value="1"/>
</dbReference>
<keyword evidence="4" id="KW-0010">Activator</keyword>
<organism evidence="7 8">
    <name type="scientific">Microbacterium halimionae</name>
    <dbReference type="NCBI Taxonomy" id="1526413"/>
    <lineage>
        <taxon>Bacteria</taxon>
        <taxon>Bacillati</taxon>
        <taxon>Actinomycetota</taxon>
        <taxon>Actinomycetes</taxon>
        <taxon>Micrococcales</taxon>
        <taxon>Microbacteriaceae</taxon>
        <taxon>Microbacterium</taxon>
    </lineage>
</organism>
<protein>
    <submittedName>
        <fullName evidence="7">LysR family transcriptional regulator (Chromosome initiation inhibitor)</fullName>
    </submittedName>
</protein>
<accession>A0A7W3PKR5</accession>
<dbReference type="Proteomes" id="UP000526083">
    <property type="component" value="Unassembled WGS sequence"/>
</dbReference>
<dbReference type="RefSeq" id="WP_167048204.1">
    <property type="nucleotide sequence ID" value="NZ_JAAOZB010000002.1"/>
</dbReference>
<dbReference type="GO" id="GO:0003700">
    <property type="term" value="F:DNA-binding transcription factor activity"/>
    <property type="evidence" value="ECO:0007669"/>
    <property type="project" value="InterPro"/>
</dbReference>
<evidence type="ECO:0000256" key="3">
    <source>
        <dbReference type="ARBA" id="ARBA00023125"/>
    </source>
</evidence>
<dbReference type="EMBL" id="JACGWY010000001">
    <property type="protein sequence ID" value="MBA8815398.1"/>
    <property type="molecule type" value="Genomic_DNA"/>
</dbReference>
<evidence type="ECO:0000313" key="7">
    <source>
        <dbReference type="EMBL" id="MBA8815398.1"/>
    </source>
</evidence>
<feature type="domain" description="HTH lysR-type" evidence="6">
    <location>
        <begin position="3"/>
        <end position="59"/>
    </location>
</feature>
<gene>
    <name evidence="7" type="ORF">FHX48_000450</name>
</gene>
<dbReference type="InterPro" id="IPR017685">
    <property type="entry name" value="ArgP"/>
</dbReference>
<evidence type="ECO:0000256" key="1">
    <source>
        <dbReference type="ARBA" id="ARBA00009437"/>
    </source>
</evidence>
<dbReference type="PROSITE" id="PS50931">
    <property type="entry name" value="HTH_LYSR"/>
    <property type="match status" value="1"/>
</dbReference>
<evidence type="ECO:0000256" key="2">
    <source>
        <dbReference type="ARBA" id="ARBA00023015"/>
    </source>
</evidence>
<dbReference type="InterPro" id="IPR036388">
    <property type="entry name" value="WH-like_DNA-bd_sf"/>
</dbReference>
<dbReference type="PANTHER" id="PTHR30579">
    <property type="entry name" value="TRANSCRIPTIONAL REGULATOR"/>
    <property type="match status" value="1"/>
</dbReference>
<dbReference type="InterPro" id="IPR036390">
    <property type="entry name" value="WH_DNA-bd_sf"/>
</dbReference>
<dbReference type="Pfam" id="PF00126">
    <property type="entry name" value="HTH_1"/>
    <property type="match status" value="1"/>
</dbReference>
<keyword evidence="2" id="KW-0805">Transcription regulation</keyword>
<proteinExistence type="inferred from homology"/>
<keyword evidence="5" id="KW-0804">Transcription</keyword>
<dbReference type="InterPro" id="IPR005119">
    <property type="entry name" value="LysR_subst-bd"/>
</dbReference>
<dbReference type="InterPro" id="IPR000847">
    <property type="entry name" value="LysR_HTH_N"/>
</dbReference>
<evidence type="ECO:0000313" key="8">
    <source>
        <dbReference type="Proteomes" id="UP000526083"/>
    </source>
</evidence>
<dbReference type="GO" id="GO:0003677">
    <property type="term" value="F:DNA binding"/>
    <property type="evidence" value="ECO:0007669"/>
    <property type="project" value="UniProtKB-KW"/>
</dbReference>
<reference evidence="7 8" key="1">
    <citation type="submission" date="2020-07" db="EMBL/GenBank/DDBJ databases">
        <title>Sequencing the genomes of 1000 actinobacteria strains.</title>
        <authorList>
            <person name="Klenk H.-P."/>
        </authorList>
    </citation>
    <scope>NUCLEOTIDE SEQUENCE [LARGE SCALE GENOMIC DNA]</scope>
    <source>
        <strain evidence="7 8">DSM 27576</strain>
    </source>
</reference>
<dbReference type="AlphaFoldDB" id="A0A7W3PKR5"/>
<dbReference type="Gene3D" id="1.10.10.10">
    <property type="entry name" value="Winged helix-like DNA-binding domain superfamily/Winged helix DNA-binding domain"/>
    <property type="match status" value="1"/>
</dbReference>